<reference evidence="2 3" key="1">
    <citation type="journal article" date="2015" name="Sci. Rep.">
        <title>Chromosome-level genome map provides insights into diverse defense mechanisms in the medicinal fungus Ganoderma sinense.</title>
        <authorList>
            <person name="Zhu Y."/>
            <person name="Xu J."/>
            <person name="Sun C."/>
            <person name="Zhou S."/>
            <person name="Xu H."/>
            <person name="Nelson D.R."/>
            <person name="Qian J."/>
            <person name="Song J."/>
            <person name="Luo H."/>
            <person name="Xiang L."/>
            <person name="Li Y."/>
            <person name="Xu Z."/>
            <person name="Ji A."/>
            <person name="Wang L."/>
            <person name="Lu S."/>
            <person name="Hayward A."/>
            <person name="Sun W."/>
            <person name="Li X."/>
            <person name="Schwartz D.C."/>
            <person name="Wang Y."/>
            <person name="Chen S."/>
        </authorList>
    </citation>
    <scope>NUCLEOTIDE SEQUENCE [LARGE SCALE GENOMIC DNA]</scope>
    <source>
        <strain evidence="2 3">ZZ0214-1</strain>
    </source>
</reference>
<feature type="compositionally biased region" description="Polar residues" evidence="1">
    <location>
        <begin position="1"/>
        <end position="19"/>
    </location>
</feature>
<protein>
    <submittedName>
        <fullName evidence="2">Uncharacterized protein</fullName>
    </submittedName>
</protein>
<dbReference type="EMBL" id="AYKW01000008">
    <property type="protein sequence ID" value="PIL33230.1"/>
    <property type="molecule type" value="Genomic_DNA"/>
</dbReference>
<name>A0A2G8SHJ3_9APHY</name>
<dbReference type="OrthoDB" id="2758757at2759"/>
<dbReference type="AlphaFoldDB" id="A0A2G8SHJ3"/>
<evidence type="ECO:0000313" key="2">
    <source>
        <dbReference type="EMBL" id="PIL33230.1"/>
    </source>
</evidence>
<proteinExistence type="predicted"/>
<evidence type="ECO:0000313" key="3">
    <source>
        <dbReference type="Proteomes" id="UP000230002"/>
    </source>
</evidence>
<comment type="caution">
    <text evidence="2">The sequence shown here is derived from an EMBL/GenBank/DDBJ whole genome shotgun (WGS) entry which is preliminary data.</text>
</comment>
<sequence>MPRSPNTRVNTSKTPTTQLNHKHKRRGGAKKFAVPGFIRNRLRVTYSHLPRPLVPFYADGTLSDRIGWVLLHPDLYDAVHLRTQHIDRADTHIELYRTFARLATYHGQLEEYVRRSAAPATQKAQAIAIARRTVEDCIQSATRFMDTVLANGLWATALQDLLPYRDQHEGPDMTDHQIINNTNTLPVEEEIQMTHLSKDLAVSDMTNPSTSTLIQEQEEMNDNIDPSLLVIPAPTTTYSTPQEHPTTLNLVATPLTNFIEKLFAPTMYSSP</sequence>
<accession>A0A2G8SHJ3</accession>
<organism evidence="2 3">
    <name type="scientific">Ganoderma sinense ZZ0214-1</name>
    <dbReference type="NCBI Taxonomy" id="1077348"/>
    <lineage>
        <taxon>Eukaryota</taxon>
        <taxon>Fungi</taxon>
        <taxon>Dikarya</taxon>
        <taxon>Basidiomycota</taxon>
        <taxon>Agaricomycotina</taxon>
        <taxon>Agaricomycetes</taxon>
        <taxon>Polyporales</taxon>
        <taxon>Polyporaceae</taxon>
        <taxon>Ganoderma</taxon>
    </lineage>
</organism>
<gene>
    <name evidence="2" type="ORF">GSI_04680</name>
</gene>
<evidence type="ECO:0000256" key="1">
    <source>
        <dbReference type="SAM" id="MobiDB-lite"/>
    </source>
</evidence>
<feature type="region of interest" description="Disordered" evidence="1">
    <location>
        <begin position="1"/>
        <end position="27"/>
    </location>
</feature>
<keyword evidence="3" id="KW-1185">Reference proteome</keyword>
<dbReference type="Proteomes" id="UP000230002">
    <property type="component" value="Unassembled WGS sequence"/>
</dbReference>